<dbReference type="Proteomes" id="UP001499854">
    <property type="component" value="Unassembled WGS sequence"/>
</dbReference>
<evidence type="ECO:0000256" key="2">
    <source>
        <dbReference type="ARBA" id="ARBA00004236"/>
    </source>
</evidence>
<comment type="subcellular location">
    <subcellularLocation>
        <location evidence="2">Cell membrane</location>
    </subcellularLocation>
</comment>
<dbReference type="InterPro" id="IPR050428">
    <property type="entry name" value="TCS_sensor_his_kinase"/>
</dbReference>
<evidence type="ECO:0000313" key="15">
    <source>
        <dbReference type="Proteomes" id="UP001499854"/>
    </source>
</evidence>
<name>A0ABN2S4K5_9ACTN</name>
<keyword evidence="4" id="KW-0597">Phosphoprotein</keyword>
<dbReference type="PROSITE" id="PS50885">
    <property type="entry name" value="HAMP"/>
    <property type="match status" value="1"/>
</dbReference>
<dbReference type="EMBL" id="BAAAQM010000027">
    <property type="protein sequence ID" value="GAA1980319.1"/>
    <property type="molecule type" value="Genomic_DNA"/>
</dbReference>
<proteinExistence type="predicted"/>
<keyword evidence="6 11" id="KW-0812">Transmembrane</keyword>
<keyword evidence="5" id="KW-0808">Transferase</keyword>
<accession>A0ABN2S4K5</accession>
<keyword evidence="10 11" id="KW-0472">Membrane</keyword>
<evidence type="ECO:0000256" key="5">
    <source>
        <dbReference type="ARBA" id="ARBA00022679"/>
    </source>
</evidence>
<dbReference type="InterPro" id="IPR005467">
    <property type="entry name" value="His_kinase_dom"/>
</dbReference>
<protein>
    <recommendedName>
        <fullName evidence="3">histidine kinase</fullName>
        <ecNumber evidence="3">2.7.13.3</ecNumber>
    </recommendedName>
</protein>
<evidence type="ECO:0000256" key="1">
    <source>
        <dbReference type="ARBA" id="ARBA00000085"/>
    </source>
</evidence>
<dbReference type="PRINTS" id="PR00344">
    <property type="entry name" value="BCTRLSENSOR"/>
</dbReference>
<evidence type="ECO:0000256" key="7">
    <source>
        <dbReference type="ARBA" id="ARBA00022777"/>
    </source>
</evidence>
<dbReference type="SUPFAM" id="SSF47384">
    <property type="entry name" value="Homodimeric domain of signal transducing histidine kinase"/>
    <property type="match status" value="1"/>
</dbReference>
<evidence type="ECO:0000256" key="11">
    <source>
        <dbReference type="SAM" id="Phobius"/>
    </source>
</evidence>
<keyword evidence="9" id="KW-0902">Two-component regulatory system</keyword>
<keyword evidence="7" id="KW-0418">Kinase</keyword>
<evidence type="ECO:0000259" key="12">
    <source>
        <dbReference type="PROSITE" id="PS50109"/>
    </source>
</evidence>
<sequence length="385" mass="40887">MTSARRNTRRSLQIRLALAYAAGIYVAGIIVLLLVDLPLAGVRSTVPVDRPAPATIAATGDGISPERLLVGSVLALVVLVPVALALGWFVAGRFLSPLRAITGTARAISAGTLDRRLDLGEPTDELTALGHTLDALFARLETAFDAQRHFVANASHELRTPLAGQRTLLEVALADPEADAGTLRAVCEEALALGEHQERLIHALLALAMSERGIARWEACDLALITRRILESRCEALAGKGITLTEQLAPAATVGDPELIERLVANVVDNAIRHNHQGGHVRIETGASGSWAGITVTNSGPLVPEDQLQRLLQPFQRLSPDREDGYGVGLAIVNAVAQAHRAALDISTRPEGGLTVTLRLPGKPLSSMNEGQTPVKNLVNLLGRR</sequence>
<dbReference type="SMART" id="SM00304">
    <property type="entry name" value="HAMP"/>
    <property type="match status" value="1"/>
</dbReference>
<dbReference type="InterPro" id="IPR003660">
    <property type="entry name" value="HAMP_dom"/>
</dbReference>
<organism evidence="14 15">
    <name type="scientific">Catenulispora subtropica</name>
    <dbReference type="NCBI Taxonomy" id="450798"/>
    <lineage>
        <taxon>Bacteria</taxon>
        <taxon>Bacillati</taxon>
        <taxon>Actinomycetota</taxon>
        <taxon>Actinomycetes</taxon>
        <taxon>Catenulisporales</taxon>
        <taxon>Catenulisporaceae</taxon>
        <taxon>Catenulispora</taxon>
    </lineage>
</organism>
<dbReference type="InterPro" id="IPR004358">
    <property type="entry name" value="Sig_transdc_His_kin-like_C"/>
</dbReference>
<dbReference type="Pfam" id="PF00512">
    <property type="entry name" value="HisKA"/>
    <property type="match status" value="1"/>
</dbReference>
<comment type="catalytic activity">
    <reaction evidence="1">
        <text>ATP + protein L-histidine = ADP + protein N-phospho-L-histidine.</text>
        <dbReference type="EC" id="2.7.13.3"/>
    </reaction>
</comment>
<evidence type="ECO:0000256" key="3">
    <source>
        <dbReference type="ARBA" id="ARBA00012438"/>
    </source>
</evidence>
<evidence type="ECO:0000313" key="14">
    <source>
        <dbReference type="EMBL" id="GAA1980319.1"/>
    </source>
</evidence>
<dbReference type="Gene3D" id="1.10.287.130">
    <property type="match status" value="1"/>
</dbReference>
<gene>
    <name evidence="14" type="ORF">GCM10009838_46810</name>
</gene>
<evidence type="ECO:0000256" key="10">
    <source>
        <dbReference type="ARBA" id="ARBA00023136"/>
    </source>
</evidence>
<dbReference type="Pfam" id="PF02518">
    <property type="entry name" value="HATPase_c"/>
    <property type="match status" value="1"/>
</dbReference>
<evidence type="ECO:0000259" key="13">
    <source>
        <dbReference type="PROSITE" id="PS50885"/>
    </source>
</evidence>
<dbReference type="EC" id="2.7.13.3" evidence="3"/>
<dbReference type="PANTHER" id="PTHR45436">
    <property type="entry name" value="SENSOR HISTIDINE KINASE YKOH"/>
    <property type="match status" value="1"/>
</dbReference>
<dbReference type="InterPro" id="IPR003661">
    <property type="entry name" value="HisK_dim/P_dom"/>
</dbReference>
<feature type="domain" description="Histidine kinase" evidence="12">
    <location>
        <begin position="153"/>
        <end position="364"/>
    </location>
</feature>
<dbReference type="SUPFAM" id="SSF55874">
    <property type="entry name" value="ATPase domain of HSP90 chaperone/DNA topoisomerase II/histidine kinase"/>
    <property type="match status" value="1"/>
</dbReference>
<dbReference type="Pfam" id="PF00672">
    <property type="entry name" value="HAMP"/>
    <property type="match status" value="1"/>
</dbReference>
<keyword evidence="15" id="KW-1185">Reference proteome</keyword>
<dbReference type="PANTHER" id="PTHR45436:SF5">
    <property type="entry name" value="SENSOR HISTIDINE KINASE TRCS"/>
    <property type="match status" value="1"/>
</dbReference>
<dbReference type="CDD" id="cd00082">
    <property type="entry name" value="HisKA"/>
    <property type="match status" value="1"/>
</dbReference>
<dbReference type="SUPFAM" id="SSF158472">
    <property type="entry name" value="HAMP domain-like"/>
    <property type="match status" value="1"/>
</dbReference>
<dbReference type="PROSITE" id="PS50109">
    <property type="entry name" value="HIS_KIN"/>
    <property type="match status" value="1"/>
</dbReference>
<dbReference type="Gene3D" id="6.10.340.10">
    <property type="match status" value="1"/>
</dbReference>
<dbReference type="SMART" id="SM00388">
    <property type="entry name" value="HisKA"/>
    <property type="match status" value="1"/>
</dbReference>
<reference evidence="14 15" key="1">
    <citation type="journal article" date="2019" name="Int. J. Syst. Evol. Microbiol.">
        <title>The Global Catalogue of Microorganisms (GCM) 10K type strain sequencing project: providing services to taxonomists for standard genome sequencing and annotation.</title>
        <authorList>
            <consortium name="The Broad Institute Genomics Platform"/>
            <consortium name="The Broad Institute Genome Sequencing Center for Infectious Disease"/>
            <person name="Wu L."/>
            <person name="Ma J."/>
        </authorList>
    </citation>
    <scope>NUCLEOTIDE SEQUENCE [LARGE SCALE GENOMIC DNA]</scope>
    <source>
        <strain evidence="14 15">JCM 16013</strain>
    </source>
</reference>
<dbReference type="InterPro" id="IPR036890">
    <property type="entry name" value="HATPase_C_sf"/>
</dbReference>
<dbReference type="RefSeq" id="WP_344659233.1">
    <property type="nucleotide sequence ID" value="NZ_BAAAQM010000027.1"/>
</dbReference>
<evidence type="ECO:0000256" key="8">
    <source>
        <dbReference type="ARBA" id="ARBA00022989"/>
    </source>
</evidence>
<dbReference type="SMART" id="SM00387">
    <property type="entry name" value="HATPase_c"/>
    <property type="match status" value="1"/>
</dbReference>
<comment type="caution">
    <text evidence="14">The sequence shown here is derived from an EMBL/GenBank/DDBJ whole genome shotgun (WGS) entry which is preliminary data.</text>
</comment>
<feature type="transmembrane region" description="Helical" evidence="11">
    <location>
        <begin position="12"/>
        <end position="35"/>
    </location>
</feature>
<dbReference type="InterPro" id="IPR036097">
    <property type="entry name" value="HisK_dim/P_sf"/>
</dbReference>
<evidence type="ECO:0000256" key="9">
    <source>
        <dbReference type="ARBA" id="ARBA00023012"/>
    </source>
</evidence>
<evidence type="ECO:0000256" key="4">
    <source>
        <dbReference type="ARBA" id="ARBA00022553"/>
    </source>
</evidence>
<dbReference type="Gene3D" id="3.30.565.10">
    <property type="entry name" value="Histidine kinase-like ATPase, C-terminal domain"/>
    <property type="match status" value="1"/>
</dbReference>
<evidence type="ECO:0000256" key="6">
    <source>
        <dbReference type="ARBA" id="ARBA00022692"/>
    </source>
</evidence>
<dbReference type="InterPro" id="IPR003594">
    <property type="entry name" value="HATPase_dom"/>
</dbReference>
<feature type="domain" description="HAMP" evidence="13">
    <location>
        <begin position="92"/>
        <end position="145"/>
    </location>
</feature>
<feature type="transmembrane region" description="Helical" evidence="11">
    <location>
        <begin position="68"/>
        <end position="91"/>
    </location>
</feature>
<keyword evidence="8 11" id="KW-1133">Transmembrane helix</keyword>